<accession>A0A9D1XDK3</accession>
<gene>
    <name evidence="1" type="ORF">H9734_08105</name>
</gene>
<sequence>MKFDMHCHTKEGSMDGKVMIEEYICALKKKGFGGMLVSDHNSYDGYREWKKSIKGKAHQDFIVLKGVEYDTCDCGHILVIMPFGVKLKILELRGLPASLLIKIVHAYGGILGPAHPYGEKFMSMITTTMRKEKYKEKITALMPQFDFVEIYNACESEETNAKARKLAEEYRKPGFGGSDAHRLDCIGMAYSEFPDYVRSEDDLIAFVKTCPEIACGGTHYERTTKGKIGRLNEVVVDSFYVYNKMANGWRGRKRRRELEQIIENKL</sequence>
<dbReference type="AlphaFoldDB" id="A0A9D1XDK3"/>
<dbReference type="PANTHER" id="PTHR42924">
    <property type="entry name" value="EXONUCLEASE"/>
    <property type="match status" value="1"/>
</dbReference>
<dbReference type="GO" id="GO:0004534">
    <property type="term" value="F:5'-3' RNA exonuclease activity"/>
    <property type="evidence" value="ECO:0007669"/>
    <property type="project" value="TreeGrafter"/>
</dbReference>
<dbReference type="GO" id="GO:0035312">
    <property type="term" value="F:5'-3' DNA exonuclease activity"/>
    <property type="evidence" value="ECO:0007669"/>
    <property type="project" value="TreeGrafter"/>
</dbReference>
<proteinExistence type="predicted"/>
<dbReference type="InterPro" id="IPR016195">
    <property type="entry name" value="Pol/histidinol_Pase-like"/>
</dbReference>
<protein>
    <submittedName>
        <fullName evidence="1">PHP domain-containing protein</fullName>
    </submittedName>
</protein>
<organism evidence="1 2">
    <name type="scientific">Candidatus Fusicatenibacter merdavium</name>
    <dbReference type="NCBI Taxonomy" id="2838600"/>
    <lineage>
        <taxon>Bacteria</taxon>
        <taxon>Bacillati</taxon>
        <taxon>Bacillota</taxon>
        <taxon>Clostridia</taxon>
        <taxon>Lachnospirales</taxon>
        <taxon>Lachnospiraceae</taxon>
        <taxon>Fusicatenibacter</taxon>
    </lineage>
</organism>
<dbReference type="EMBL" id="DXEK01000137">
    <property type="protein sequence ID" value="HIX77538.1"/>
    <property type="molecule type" value="Genomic_DNA"/>
</dbReference>
<dbReference type="Pfam" id="PF13263">
    <property type="entry name" value="PHP_C"/>
    <property type="match status" value="1"/>
</dbReference>
<evidence type="ECO:0000313" key="2">
    <source>
        <dbReference type="Proteomes" id="UP000886890"/>
    </source>
</evidence>
<dbReference type="Proteomes" id="UP000886890">
    <property type="component" value="Unassembled WGS sequence"/>
</dbReference>
<evidence type="ECO:0000313" key="1">
    <source>
        <dbReference type="EMBL" id="HIX77538.1"/>
    </source>
</evidence>
<reference evidence="1" key="2">
    <citation type="submission" date="2021-04" db="EMBL/GenBank/DDBJ databases">
        <authorList>
            <person name="Gilroy R."/>
        </authorList>
    </citation>
    <scope>NUCLEOTIDE SEQUENCE</scope>
    <source>
        <strain evidence="1">CHK183-1962</strain>
    </source>
</reference>
<name>A0A9D1XDK3_9FIRM</name>
<comment type="caution">
    <text evidence="1">The sequence shown here is derived from an EMBL/GenBank/DDBJ whole genome shotgun (WGS) entry which is preliminary data.</text>
</comment>
<dbReference type="CDD" id="cd07432">
    <property type="entry name" value="PHP_HisPPase"/>
    <property type="match status" value="1"/>
</dbReference>
<dbReference type="Gene3D" id="3.20.20.140">
    <property type="entry name" value="Metal-dependent hydrolases"/>
    <property type="match status" value="1"/>
</dbReference>
<reference evidence="1" key="1">
    <citation type="journal article" date="2021" name="PeerJ">
        <title>Extensive microbial diversity within the chicken gut microbiome revealed by metagenomics and culture.</title>
        <authorList>
            <person name="Gilroy R."/>
            <person name="Ravi A."/>
            <person name="Getino M."/>
            <person name="Pursley I."/>
            <person name="Horton D.L."/>
            <person name="Alikhan N.F."/>
            <person name="Baker D."/>
            <person name="Gharbi K."/>
            <person name="Hall N."/>
            <person name="Watson M."/>
            <person name="Adriaenssens E.M."/>
            <person name="Foster-Nyarko E."/>
            <person name="Jarju S."/>
            <person name="Secka A."/>
            <person name="Antonio M."/>
            <person name="Oren A."/>
            <person name="Chaudhuri R.R."/>
            <person name="La Ragione R."/>
            <person name="Hildebrand F."/>
            <person name="Pallen M.J."/>
        </authorList>
    </citation>
    <scope>NUCLEOTIDE SEQUENCE</scope>
    <source>
        <strain evidence="1">CHK183-1962</strain>
    </source>
</reference>
<dbReference type="PANTHER" id="PTHR42924:SF3">
    <property type="entry name" value="POLYMERASE_HISTIDINOL PHOSPHATASE N-TERMINAL DOMAIN-CONTAINING PROTEIN"/>
    <property type="match status" value="1"/>
</dbReference>
<dbReference type="InterPro" id="IPR052018">
    <property type="entry name" value="PHP_domain"/>
</dbReference>
<dbReference type="SUPFAM" id="SSF89550">
    <property type="entry name" value="PHP domain-like"/>
    <property type="match status" value="1"/>
</dbReference>